<evidence type="ECO:0000313" key="1">
    <source>
        <dbReference type="EMBL" id="KAG1800906.1"/>
    </source>
</evidence>
<evidence type="ECO:0000313" key="2">
    <source>
        <dbReference type="Proteomes" id="UP000719766"/>
    </source>
</evidence>
<keyword evidence="2" id="KW-1185">Reference proteome</keyword>
<organism evidence="1 2">
    <name type="scientific">Suillus plorans</name>
    <dbReference type="NCBI Taxonomy" id="116603"/>
    <lineage>
        <taxon>Eukaryota</taxon>
        <taxon>Fungi</taxon>
        <taxon>Dikarya</taxon>
        <taxon>Basidiomycota</taxon>
        <taxon>Agaricomycotina</taxon>
        <taxon>Agaricomycetes</taxon>
        <taxon>Agaricomycetidae</taxon>
        <taxon>Boletales</taxon>
        <taxon>Suillineae</taxon>
        <taxon>Suillaceae</taxon>
        <taxon>Suillus</taxon>
    </lineage>
</organism>
<comment type="caution">
    <text evidence="1">The sequence shown here is derived from an EMBL/GenBank/DDBJ whole genome shotgun (WGS) entry which is preliminary data.</text>
</comment>
<accession>A0A9P7J3I4</accession>
<dbReference type="RefSeq" id="XP_041164648.1">
    <property type="nucleotide sequence ID" value="XM_041305896.1"/>
</dbReference>
<proteinExistence type="predicted"/>
<dbReference type="Proteomes" id="UP000719766">
    <property type="component" value="Unassembled WGS sequence"/>
</dbReference>
<dbReference type="AlphaFoldDB" id="A0A9P7J3I4"/>
<reference evidence="1" key="1">
    <citation type="journal article" date="2020" name="New Phytol.">
        <title>Comparative genomics reveals dynamic genome evolution in host specialist ectomycorrhizal fungi.</title>
        <authorList>
            <person name="Lofgren L.A."/>
            <person name="Nguyen N.H."/>
            <person name="Vilgalys R."/>
            <person name="Ruytinx J."/>
            <person name="Liao H.L."/>
            <person name="Branco S."/>
            <person name="Kuo A."/>
            <person name="LaButti K."/>
            <person name="Lipzen A."/>
            <person name="Andreopoulos W."/>
            <person name="Pangilinan J."/>
            <person name="Riley R."/>
            <person name="Hundley H."/>
            <person name="Na H."/>
            <person name="Barry K."/>
            <person name="Grigoriev I.V."/>
            <person name="Stajich J.E."/>
            <person name="Kennedy P.G."/>
        </authorList>
    </citation>
    <scope>NUCLEOTIDE SEQUENCE</scope>
    <source>
        <strain evidence="1">S12</strain>
    </source>
</reference>
<gene>
    <name evidence="1" type="ORF">HD556DRAFT_1438905</name>
</gene>
<dbReference type="GeneID" id="64599660"/>
<name>A0A9P7J3I4_9AGAM</name>
<dbReference type="EMBL" id="JABBWE010000008">
    <property type="protein sequence ID" value="KAG1800906.1"/>
    <property type="molecule type" value="Genomic_DNA"/>
</dbReference>
<dbReference type="OrthoDB" id="3270804at2759"/>
<sequence>MPSPRSKTPAGNEDMLEAFRLLLLTLNLSSADCIKLASSLLPNNAIGESPTKADSPLTVSAAKANSTPVSLIIGEESPTEANSTLTISTLNISAAKVNSTPTIVWDDMDRYAEIDAALAMGSVLNIHKGVYFNVPVNHQTGVTLYYITRGRKLRVFSGWNKTGPWVSSVSRALYAKADSVEQGIEIVKFAIKDGTAARV</sequence>
<protein>
    <submittedName>
        <fullName evidence="1">Uncharacterized protein</fullName>
    </submittedName>
</protein>